<feature type="compositionally biased region" description="Basic and acidic residues" evidence="2">
    <location>
        <begin position="180"/>
        <end position="196"/>
    </location>
</feature>
<dbReference type="PANTHER" id="PTHR33018">
    <property type="entry name" value="OS10G0338966 PROTEIN-RELATED"/>
    <property type="match status" value="1"/>
</dbReference>
<gene>
    <name evidence="3" type="ORF">E6C27_scaffold199G00040</name>
</gene>
<feature type="coiled-coil region" evidence="1">
    <location>
        <begin position="149"/>
        <end position="176"/>
    </location>
</feature>
<evidence type="ECO:0000256" key="2">
    <source>
        <dbReference type="SAM" id="MobiDB-lite"/>
    </source>
</evidence>
<evidence type="ECO:0008006" key="5">
    <source>
        <dbReference type="Google" id="ProtNLM"/>
    </source>
</evidence>
<name>A0A5A7U3A6_CUCMM</name>
<dbReference type="SUPFAM" id="SSF54001">
    <property type="entry name" value="Cysteine proteinases"/>
    <property type="match status" value="1"/>
</dbReference>
<dbReference type="PANTHER" id="PTHR33018:SF31">
    <property type="entry name" value="TRANSPOSASE, PTTA_EN_SPM, PLANT"/>
    <property type="match status" value="1"/>
</dbReference>
<organism evidence="3 4">
    <name type="scientific">Cucumis melo var. makuwa</name>
    <name type="common">Oriental melon</name>
    <dbReference type="NCBI Taxonomy" id="1194695"/>
    <lineage>
        <taxon>Eukaryota</taxon>
        <taxon>Viridiplantae</taxon>
        <taxon>Streptophyta</taxon>
        <taxon>Embryophyta</taxon>
        <taxon>Tracheophyta</taxon>
        <taxon>Spermatophyta</taxon>
        <taxon>Magnoliopsida</taxon>
        <taxon>eudicotyledons</taxon>
        <taxon>Gunneridae</taxon>
        <taxon>Pentapetalae</taxon>
        <taxon>rosids</taxon>
        <taxon>fabids</taxon>
        <taxon>Cucurbitales</taxon>
        <taxon>Cucurbitaceae</taxon>
        <taxon>Benincaseae</taxon>
        <taxon>Cucumis</taxon>
    </lineage>
</organism>
<feature type="region of interest" description="Disordered" evidence="2">
    <location>
        <begin position="180"/>
        <end position="200"/>
    </location>
</feature>
<proteinExistence type="predicted"/>
<feature type="compositionally biased region" description="Basic residues" evidence="2">
    <location>
        <begin position="93"/>
        <end position="102"/>
    </location>
</feature>
<reference evidence="3 4" key="1">
    <citation type="submission" date="2019-08" db="EMBL/GenBank/DDBJ databases">
        <title>Draft genome sequences of two oriental melons (Cucumis melo L. var makuwa).</title>
        <authorList>
            <person name="Kwon S.-Y."/>
        </authorList>
    </citation>
    <scope>NUCLEOTIDE SEQUENCE [LARGE SCALE GENOMIC DNA]</scope>
    <source>
        <strain evidence="4">cv. SW 3</strain>
        <tissue evidence="3">Leaf</tissue>
    </source>
</reference>
<evidence type="ECO:0000313" key="3">
    <source>
        <dbReference type="EMBL" id="KAA0047929.1"/>
    </source>
</evidence>
<comment type="caution">
    <text evidence="3">The sequence shown here is derived from an EMBL/GenBank/DDBJ whole genome shotgun (WGS) entry which is preliminary data.</text>
</comment>
<keyword evidence="1" id="KW-0175">Coiled coil</keyword>
<feature type="region of interest" description="Disordered" evidence="2">
    <location>
        <begin position="81"/>
        <end position="102"/>
    </location>
</feature>
<evidence type="ECO:0000256" key="1">
    <source>
        <dbReference type="SAM" id="Coils"/>
    </source>
</evidence>
<dbReference type="InterPro" id="IPR038765">
    <property type="entry name" value="Papain-like_cys_pep_sf"/>
</dbReference>
<accession>A0A5A7U3A6</accession>
<evidence type="ECO:0000313" key="4">
    <source>
        <dbReference type="Proteomes" id="UP000321393"/>
    </source>
</evidence>
<sequence>MKEITRARSEGKKLVIQYNELGQAIGQNATKLKSFIGLTVRFHVSITYSDWPTVPKEIKDKIFELIEAGFVVDPRSKKTIIQNTGKKSENGKEKRKKHKYNHRTSRKGYANLMEELDHFGILRGVGKYVTKKKYFHTATQQKTNEKEDENATSKEHNRMVKRIKELEEELLKMKEKDDCVGDLKEEPGMGSKEKSSMEGAENVNNLEDLSNDLESEKDIEDVVELNKDIKVNIVKDDEEVEGVTLDKMKNSVKLAFETEDHVVAWGTIIDSDVEGDNVKVAVDVVVDGDCATPIPSEQWMYKMSQEVGSHILWPRDLVITNNIKMDYGEFTKDMSTFASTPIQNAPVALRFLLRMVEHMGSAITTPYDIFGVQRKCCIMIESLNDFTSMRPIATACLDAYLYTRMESSRTLNLYEFVDVGSISCGSSKEERAQLLSAQLLGTDYDQLLLIPYNSGYVHNLKLLIGIVLTVGAAFWIDPLKNRIDPDVTEVVERSFNIMNKKKSNWRVVKCLKQSGVVECGYYVMWFMRDIIMSTSTSIIQIMKDSPRAYTQDDIDCIRSEWAEFVGKHVHCA</sequence>
<protein>
    <recommendedName>
        <fullName evidence="5">Ubiquitin-like protease family profile domain-containing protein</fullName>
    </recommendedName>
</protein>
<dbReference type="Proteomes" id="UP000321393">
    <property type="component" value="Unassembled WGS sequence"/>
</dbReference>
<dbReference type="EMBL" id="SSTE01013030">
    <property type="protein sequence ID" value="KAA0047929.1"/>
    <property type="molecule type" value="Genomic_DNA"/>
</dbReference>
<dbReference type="AlphaFoldDB" id="A0A5A7U3A6"/>